<dbReference type="InterPro" id="IPR036935">
    <property type="entry name" value="Ribosomal_bL9_N_sf"/>
</dbReference>
<keyword evidence="3 7" id="KW-0694">RNA-binding</keyword>
<dbReference type="Proteomes" id="UP001434737">
    <property type="component" value="Chromosome"/>
</dbReference>
<evidence type="ECO:0000256" key="6">
    <source>
        <dbReference type="ARBA" id="ARBA00035292"/>
    </source>
</evidence>
<reference evidence="9 10" key="1">
    <citation type="submission" date="2024-02" db="EMBL/GenBank/DDBJ databases">
        <title>Genome and pathogenicity analysis of Helicobacter mastomyrinus isolated from mice.</title>
        <authorList>
            <person name="Zhu L."/>
        </authorList>
    </citation>
    <scope>NUCLEOTIDE SEQUENCE [LARGE SCALE GENOMIC DNA]</scope>
    <source>
        <strain evidence="9 10">Hm-17</strain>
    </source>
</reference>
<evidence type="ECO:0000313" key="10">
    <source>
        <dbReference type="Proteomes" id="UP001434737"/>
    </source>
</evidence>
<evidence type="ECO:0000313" key="9">
    <source>
        <dbReference type="EMBL" id="XAM17762.1"/>
    </source>
</evidence>
<evidence type="ECO:0000256" key="2">
    <source>
        <dbReference type="ARBA" id="ARBA00022730"/>
    </source>
</evidence>
<dbReference type="PROSITE" id="PS00651">
    <property type="entry name" value="RIBOSOMAL_L9"/>
    <property type="match status" value="1"/>
</dbReference>
<name>A0ABZ3F6L2_9HELI</name>
<keyword evidence="5 7" id="KW-0687">Ribonucleoprotein</keyword>
<dbReference type="HAMAP" id="MF_00503">
    <property type="entry name" value="Ribosomal_bL9"/>
    <property type="match status" value="1"/>
</dbReference>
<dbReference type="InterPro" id="IPR020070">
    <property type="entry name" value="Ribosomal_bL9_N"/>
</dbReference>
<comment type="function">
    <text evidence="7">Binds to the 23S rRNA.</text>
</comment>
<dbReference type="InterPro" id="IPR000244">
    <property type="entry name" value="Ribosomal_bL9"/>
</dbReference>
<sequence length="148" mass="16379">MKVLLLENVQGLGKKGEVVEVKDGYGQNFLIAKGKAQHATHEVINKYKAQVKRQQELEALEIAQMEQLKQSLTSLKPIIHKKVGANNALFGSVTKDEIIAALSTHKIHIDKKHIEIPQSIKHTGEFEVCAKLGHGINATFKIVVEALK</sequence>
<keyword evidence="10" id="KW-1185">Reference proteome</keyword>
<keyword evidence="4 7" id="KW-0689">Ribosomal protein</keyword>
<dbReference type="InterPro" id="IPR020594">
    <property type="entry name" value="Ribosomal_bL9_bac/chp"/>
</dbReference>
<evidence type="ECO:0000259" key="8">
    <source>
        <dbReference type="PROSITE" id="PS00651"/>
    </source>
</evidence>
<evidence type="ECO:0000256" key="5">
    <source>
        <dbReference type="ARBA" id="ARBA00023274"/>
    </source>
</evidence>
<feature type="domain" description="Ribosomal protein L9" evidence="8">
    <location>
        <begin position="13"/>
        <end position="40"/>
    </location>
</feature>
<evidence type="ECO:0000256" key="3">
    <source>
        <dbReference type="ARBA" id="ARBA00022884"/>
    </source>
</evidence>
<keyword evidence="2 7" id="KW-0699">rRNA-binding</keyword>
<dbReference type="SUPFAM" id="SSF55658">
    <property type="entry name" value="L9 N-domain-like"/>
    <property type="match status" value="1"/>
</dbReference>
<evidence type="ECO:0000256" key="4">
    <source>
        <dbReference type="ARBA" id="ARBA00022980"/>
    </source>
</evidence>
<protein>
    <recommendedName>
        <fullName evidence="6 7">Large ribosomal subunit protein bL9</fullName>
    </recommendedName>
</protein>
<dbReference type="InterPro" id="IPR036791">
    <property type="entry name" value="Ribosomal_bL9_C_sf"/>
</dbReference>
<organism evidence="9 10">
    <name type="scientific">Helicobacter mastomyrinus</name>
    <dbReference type="NCBI Taxonomy" id="287948"/>
    <lineage>
        <taxon>Bacteria</taxon>
        <taxon>Pseudomonadati</taxon>
        <taxon>Campylobacterota</taxon>
        <taxon>Epsilonproteobacteria</taxon>
        <taxon>Campylobacterales</taxon>
        <taxon>Helicobacteraceae</taxon>
        <taxon>Helicobacter</taxon>
    </lineage>
</organism>
<dbReference type="Gene3D" id="3.10.430.100">
    <property type="entry name" value="Ribosomal protein L9, C-terminal domain"/>
    <property type="match status" value="1"/>
</dbReference>
<dbReference type="PANTHER" id="PTHR21368">
    <property type="entry name" value="50S RIBOSOMAL PROTEIN L9"/>
    <property type="match status" value="1"/>
</dbReference>
<dbReference type="EMBL" id="CP145316">
    <property type="protein sequence ID" value="XAM17762.1"/>
    <property type="molecule type" value="Genomic_DNA"/>
</dbReference>
<accession>A0ABZ3F6L2</accession>
<dbReference type="Pfam" id="PF03948">
    <property type="entry name" value="Ribosomal_L9_C"/>
    <property type="match status" value="1"/>
</dbReference>
<dbReference type="InterPro" id="IPR009027">
    <property type="entry name" value="Ribosomal_bL9/RNase_H1_N"/>
</dbReference>
<proteinExistence type="inferred from homology"/>
<gene>
    <name evidence="7 9" type="primary">rplI</name>
    <name evidence="9" type="ORF">V3I05_08725</name>
</gene>
<dbReference type="RefSeq" id="WP_300856066.1">
    <property type="nucleotide sequence ID" value="NZ_CP145316.1"/>
</dbReference>
<dbReference type="SUPFAM" id="SSF55653">
    <property type="entry name" value="Ribosomal protein L9 C-domain"/>
    <property type="match status" value="1"/>
</dbReference>
<comment type="similarity">
    <text evidence="1 7">Belongs to the bacterial ribosomal protein bL9 family.</text>
</comment>
<dbReference type="Pfam" id="PF01281">
    <property type="entry name" value="Ribosomal_L9_N"/>
    <property type="match status" value="1"/>
</dbReference>
<dbReference type="InterPro" id="IPR020069">
    <property type="entry name" value="Ribosomal_bL9_C"/>
</dbReference>
<evidence type="ECO:0000256" key="1">
    <source>
        <dbReference type="ARBA" id="ARBA00010605"/>
    </source>
</evidence>
<dbReference type="GO" id="GO:0005840">
    <property type="term" value="C:ribosome"/>
    <property type="evidence" value="ECO:0007669"/>
    <property type="project" value="UniProtKB-KW"/>
</dbReference>
<dbReference type="Gene3D" id="3.40.5.10">
    <property type="entry name" value="Ribosomal protein L9, N-terminal domain"/>
    <property type="match status" value="1"/>
</dbReference>
<dbReference type="NCBIfam" id="TIGR00158">
    <property type="entry name" value="L9"/>
    <property type="match status" value="1"/>
</dbReference>
<evidence type="ECO:0000256" key="7">
    <source>
        <dbReference type="HAMAP-Rule" id="MF_00503"/>
    </source>
</evidence>